<organism evidence="4 5">
    <name type="scientific">Monosiga brevicollis</name>
    <name type="common">Choanoflagellate</name>
    <dbReference type="NCBI Taxonomy" id="81824"/>
    <lineage>
        <taxon>Eukaryota</taxon>
        <taxon>Choanoflagellata</taxon>
        <taxon>Craspedida</taxon>
        <taxon>Salpingoecidae</taxon>
        <taxon>Monosiga</taxon>
    </lineage>
</organism>
<dbReference type="InterPro" id="IPR036770">
    <property type="entry name" value="Ankyrin_rpt-contain_sf"/>
</dbReference>
<dbReference type="OMA" id="CTTHIEM"/>
<evidence type="ECO:0000313" key="4">
    <source>
        <dbReference type="EMBL" id="EDQ90720.1"/>
    </source>
</evidence>
<dbReference type="EMBL" id="CH991547">
    <property type="protein sequence ID" value="EDQ90720.1"/>
    <property type="molecule type" value="Genomic_DNA"/>
</dbReference>
<keyword evidence="1" id="KW-0677">Repeat</keyword>
<feature type="repeat" description="ANK" evidence="3">
    <location>
        <begin position="128"/>
        <end position="160"/>
    </location>
</feature>
<dbReference type="STRING" id="81824.A9UW83"/>
<evidence type="ECO:0000256" key="1">
    <source>
        <dbReference type="ARBA" id="ARBA00022737"/>
    </source>
</evidence>
<dbReference type="AlphaFoldDB" id="A9UW83"/>
<accession>A9UW83</accession>
<dbReference type="Pfam" id="PF12796">
    <property type="entry name" value="Ank_2"/>
    <property type="match status" value="1"/>
</dbReference>
<protein>
    <recommendedName>
        <fullName evidence="6">Ankyrin repeat domain-containing protein 54</fullName>
    </recommendedName>
</protein>
<dbReference type="PROSITE" id="PS50088">
    <property type="entry name" value="ANK_REPEAT"/>
    <property type="match status" value="2"/>
</dbReference>
<gene>
    <name evidence="4" type="ORF">MONBRDRAFT_31914</name>
</gene>
<dbReference type="PANTHER" id="PTHR24171">
    <property type="entry name" value="ANKYRIN REPEAT DOMAIN-CONTAINING PROTEIN 39-RELATED"/>
    <property type="match status" value="1"/>
</dbReference>
<dbReference type="PROSITE" id="PS50297">
    <property type="entry name" value="ANK_REP_REGION"/>
    <property type="match status" value="2"/>
</dbReference>
<evidence type="ECO:0008006" key="6">
    <source>
        <dbReference type="Google" id="ProtNLM"/>
    </source>
</evidence>
<dbReference type="InParanoid" id="A9UW83"/>
<dbReference type="InterPro" id="IPR002110">
    <property type="entry name" value="Ankyrin_rpt"/>
</dbReference>
<dbReference type="eggNOG" id="KOG0504">
    <property type="taxonomic scope" value="Eukaryota"/>
</dbReference>
<dbReference type="Gene3D" id="1.25.40.20">
    <property type="entry name" value="Ankyrin repeat-containing domain"/>
    <property type="match status" value="2"/>
</dbReference>
<dbReference type="RefSeq" id="XP_001744771.1">
    <property type="nucleotide sequence ID" value="XM_001744719.1"/>
</dbReference>
<dbReference type="SMART" id="SM00248">
    <property type="entry name" value="ANK"/>
    <property type="match status" value="3"/>
</dbReference>
<evidence type="ECO:0000256" key="2">
    <source>
        <dbReference type="ARBA" id="ARBA00023043"/>
    </source>
</evidence>
<proteinExistence type="predicted"/>
<keyword evidence="5" id="KW-1185">Reference proteome</keyword>
<reference evidence="4 5" key="1">
    <citation type="journal article" date="2008" name="Nature">
        <title>The genome of the choanoflagellate Monosiga brevicollis and the origin of metazoans.</title>
        <authorList>
            <consortium name="JGI Sequencing"/>
            <person name="King N."/>
            <person name="Westbrook M.J."/>
            <person name="Young S.L."/>
            <person name="Kuo A."/>
            <person name="Abedin M."/>
            <person name="Chapman J."/>
            <person name="Fairclough S."/>
            <person name="Hellsten U."/>
            <person name="Isogai Y."/>
            <person name="Letunic I."/>
            <person name="Marr M."/>
            <person name="Pincus D."/>
            <person name="Putnam N."/>
            <person name="Rokas A."/>
            <person name="Wright K.J."/>
            <person name="Zuzow R."/>
            <person name="Dirks W."/>
            <person name="Good M."/>
            <person name="Goodstein D."/>
            <person name="Lemons D."/>
            <person name="Li W."/>
            <person name="Lyons J.B."/>
            <person name="Morris A."/>
            <person name="Nichols S."/>
            <person name="Richter D.J."/>
            <person name="Salamov A."/>
            <person name="Bork P."/>
            <person name="Lim W.A."/>
            <person name="Manning G."/>
            <person name="Miller W.T."/>
            <person name="McGinnis W."/>
            <person name="Shapiro H."/>
            <person name="Tjian R."/>
            <person name="Grigoriev I.V."/>
            <person name="Rokhsar D."/>
        </authorList>
    </citation>
    <scope>NUCLEOTIDE SEQUENCE [LARGE SCALE GENOMIC DNA]</scope>
    <source>
        <strain evidence="5">MX1 / ATCC 50154</strain>
    </source>
</reference>
<evidence type="ECO:0000256" key="3">
    <source>
        <dbReference type="PROSITE-ProRule" id="PRU00023"/>
    </source>
</evidence>
<dbReference type="KEGG" id="mbr:MONBRDRAFT_31914"/>
<dbReference type="Proteomes" id="UP000001357">
    <property type="component" value="Unassembled WGS sequence"/>
</dbReference>
<keyword evidence="2 3" id="KW-0040">ANK repeat</keyword>
<sequence length="252" mass="27872">MALRPEDFAAVAARDDALTATLVNEPNPELRHHLTHKLSSSKAKIRAHRFKVEQTIVDSTRAKQAKFREAAGKADLNTLMDLIAEDINVNAADEKHRTALHFAACQGNAVVVKYLCSHGANQSLRDMNGNTPLHLAACTNHTSVVTALLRAGADVRATDRMGKTPLDYAASHLKIYRRRASGGLTPQRRTKIFEIVELLTECLRQLDDDEPLSHMTAISSQLKTMESDEDLHSVEDVLTNLMQLTLGRHRPA</sequence>
<evidence type="ECO:0000313" key="5">
    <source>
        <dbReference type="Proteomes" id="UP000001357"/>
    </source>
</evidence>
<dbReference type="GeneID" id="5889899"/>
<dbReference type="SUPFAM" id="SSF48403">
    <property type="entry name" value="Ankyrin repeat"/>
    <property type="match status" value="1"/>
</dbReference>
<name>A9UW83_MONBE</name>
<dbReference type="PANTHER" id="PTHR24171:SF9">
    <property type="entry name" value="ANKYRIN REPEAT DOMAIN-CONTAINING PROTEIN 39"/>
    <property type="match status" value="1"/>
</dbReference>
<feature type="repeat" description="ANK" evidence="3">
    <location>
        <begin position="95"/>
        <end position="127"/>
    </location>
</feature>